<gene>
    <name evidence="4" type="ORF">C1H76_5915</name>
</gene>
<reference evidence="4 5" key="1">
    <citation type="submission" date="2018-02" db="EMBL/GenBank/DDBJ databases">
        <title>Draft genome sequences of Elsinoe sp., causing black scab on jojoba.</title>
        <authorList>
            <person name="Stodart B."/>
            <person name="Jeffress S."/>
            <person name="Ash G."/>
            <person name="Arun Chinnappa K."/>
        </authorList>
    </citation>
    <scope>NUCLEOTIDE SEQUENCE [LARGE SCALE GENOMIC DNA]</scope>
    <source>
        <strain evidence="4 5">Hillstone_2</strain>
    </source>
</reference>
<comment type="caution">
    <text evidence="4">The sequence shown here is derived from an EMBL/GenBank/DDBJ whole genome shotgun (WGS) entry which is preliminary data.</text>
</comment>
<name>A0A4V6DTU5_9PEZI</name>
<organism evidence="4 5">
    <name type="scientific">Elsinoe australis</name>
    <dbReference type="NCBI Taxonomy" id="40998"/>
    <lineage>
        <taxon>Eukaryota</taxon>
        <taxon>Fungi</taxon>
        <taxon>Dikarya</taxon>
        <taxon>Ascomycota</taxon>
        <taxon>Pezizomycotina</taxon>
        <taxon>Dothideomycetes</taxon>
        <taxon>Dothideomycetidae</taxon>
        <taxon>Myriangiales</taxon>
        <taxon>Elsinoaceae</taxon>
        <taxon>Elsinoe</taxon>
    </lineage>
</organism>
<dbReference type="EMBL" id="PTQR01000075">
    <property type="protein sequence ID" value="TKX22022.1"/>
    <property type="molecule type" value="Genomic_DNA"/>
</dbReference>
<feature type="domain" description="SAM-like" evidence="3">
    <location>
        <begin position="780"/>
        <end position="851"/>
    </location>
</feature>
<accession>A0A4V6DTU5</accession>
<dbReference type="AlphaFoldDB" id="A0A4V6DTU5"/>
<evidence type="ECO:0000259" key="3">
    <source>
        <dbReference type="Pfam" id="PF23395"/>
    </source>
</evidence>
<dbReference type="InterPro" id="IPR057559">
    <property type="entry name" value="SAM_6"/>
</dbReference>
<feature type="region of interest" description="Disordered" evidence="1">
    <location>
        <begin position="261"/>
        <end position="288"/>
    </location>
</feature>
<dbReference type="Pfam" id="PF23395">
    <property type="entry name" value="SAM_6"/>
    <property type="match status" value="1"/>
</dbReference>
<feature type="domain" description="DUF7102" evidence="2">
    <location>
        <begin position="603"/>
        <end position="762"/>
    </location>
</feature>
<evidence type="ECO:0000313" key="4">
    <source>
        <dbReference type="EMBL" id="TKX22022.1"/>
    </source>
</evidence>
<evidence type="ECO:0000259" key="2">
    <source>
        <dbReference type="Pfam" id="PF23394"/>
    </source>
</evidence>
<sequence length="878" mass="96914">MDDGEPTVLEYARFHGLSRDFSAASPFDELELPELETDHSDGDNQLPPILKSDLSVPHDKWCIRSSTAAFLKECLVPVEQEPQHTLLPKNFTRGLKLELPVLSQDEDLEFRRFIARNVRKPQLEEKLRPLTPESLPDDSRFDWPLLDAGLVERVSKQIASEKWQITAGSLALLREAALPTEPDSAEGSDYFRPSRLRIPSPVLPLSPVLTVSSPKDKDLEVPFASTPTDPAIVQLEAVNNIILHDQIEPVAGIDSTSRFFDPTCIDPDSQNENSCRNPSPSKRPLPEDFKMDVPLTPFEDLSPPFKKVRFHEIIPEDDPTYRPSSSDSAAYEAFFDSVMDVATPAILAVEHEQLEEADATSRMTVPLLLDYRPTPPWELFARSDRQPSSLVEGRSPQCELLHEVYTCLKSNEIKWPANNNITKLRWDPVPYLRCRDVVKDDINSEALSELLDYLTINNQRMEAYPWKPEGLRVLGAADDDVDDLEPAQFEAHEVDISSLVQQKRNGIDGSTSDLRLRALRTLEEQETCLSTTNALDSFFHLQTGQTSEHPPTRGKASSIIEHKAKQFATVVDPFPTACPPPILHQPAPALSTPPIDSTTAPPQIIIATSLLTNRPLLSSLHSHLPTTDLILRDLPTTQEADILPSPTTGLLLTTLQKLKQRPLPGARTSEASSGCSNAVHTRLTSLSARYENLVVLVSEALPVPKKGGSEPIPRALDESDAAALNGLVNLGASLGCEVKVVYVPGSEREMAKWVASEICRASWSGVGHRYGGDTGEWVGEEETPQEGLLRVAGMNAFAATVVVSKGRMSGQRGGEGCSGLAEFVLMVAEGRREVWGPLLGTRVVDRVGRALDQTWFAVGAVTSRVDDVHDEEFEEMLF</sequence>
<feature type="compositionally biased region" description="Polar residues" evidence="1">
    <location>
        <begin position="268"/>
        <end position="280"/>
    </location>
</feature>
<dbReference type="Pfam" id="PF23394">
    <property type="entry name" value="DUF7102"/>
    <property type="match status" value="1"/>
</dbReference>
<dbReference type="InterPro" id="IPR055528">
    <property type="entry name" value="DUF7102"/>
</dbReference>
<proteinExistence type="predicted"/>
<evidence type="ECO:0000256" key="1">
    <source>
        <dbReference type="SAM" id="MobiDB-lite"/>
    </source>
</evidence>
<dbReference type="Proteomes" id="UP000308133">
    <property type="component" value="Unassembled WGS sequence"/>
</dbReference>
<evidence type="ECO:0000313" key="5">
    <source>
        <dbReference type="Proteomes" id="UP000308133"/>
    </source>
</evidence>
<protein>
    <submittedName>
        <fullName evidence="4">Uncharacterized protein</fullName>
    </submittedName>
</protein>